<proteinExistence type="predicted"/>
<gene>
    <name evidence="3" type="ORF">DSM107010_05420</name>
</gene>
<dbReference type="RefSeq" id="WP_106165797.1">
    <property type="nucleotide sequence ID" value="NZ_JAVKZF010000005.1"/>
</dbReference>
<feature type="compositionally biased region" description="Low complexity" evidence="2">
    <location>
        <begin position="1"/>
        <end position="15"/>
    </location>
</feature>
<dbReference type="EMBL" id="RSCK01000003">
    <property type="protein sequence ID" value="RUT14059.1"/>
    <property type="molecule type" value="Genomic_DNA"/>
</dbReference>
<feature type="region of interest" description="Disordered" evidence="2">
    <location>
        <begin position="168"/>
        <end position="193"/>
    </location>
</feature>
<keyword evidence="4" id="KW-1185">Reference proteome</keyword>
<evidence type="ECO:0000313" key="4">
    <source>
        <dbReference type="Proteomes" id="UP000282574"/>
    </source>
</evidence>
<evidence type="ECO:0000313" key="3">
    <source>
        <dbReference type="EMBL" id="RUT14059.1"/>
    </source>
</evidence>
<protein>
    <submittedName>
        <fullName evidence="3">Uncharacterized protein</fullName>
    </submittedName>
</protein>
<dbReference type="AlphaFoldDB" id="A0AB37URK5"/>
<accession>A0AB37URK5</accession>
<feature type="coiled-coil region" evidence="1">
    <location>
        <begin position="196"/>
        <end position="230"/>
    </location>
</feature>
<evidence type="ECO:0000256" key="2">
    <source>
        <dbReference type="SAM" id="MobiDB-lite"/>
    </source>
</evidence>
<keyword evidence="1" id="KW-0175">Coiled coil</keyword>
<feature type="region of interest" description="Disordered" evidence="2">
    <location>
        <begin position="445"/>
        <end position="468"/>
    </location>
</feature>
<evidence type="ECO:0000256" key="1">
    <source>
        <dbReference type="SAM" id="Coils"/>
    </source>
</evidence>
<sequence>MPPEQSPLQSSQSEQTDPASGVAQQSSPPAPTSSPFSETERTDLEETASEKQSKQKVEPTAIPKGIVSRIYQAVEAGKFQGALPITIREGWRNTVFKAVLGREPEINNITPKQLALIQKAIEDPQGLKGSIRIFVGKEKVFHVDSNKGIVFDKLALISDRARDRAVEKFSKNTQSTKSQKQADLKTQQAQATPTEEIGLKDQIERLQALVEQQQKQIESLTSRLDKFTNSPIFSALVNASSVSDWANQIHAKIKESGQAAVKQASQELNRNKKTLGNKIQEFFRNFRDRTTRQVGVVRERVSTRIEVTQSNVKQQVGDTALKVMGAAVRTVVNNVGEKSTDGSMTFQSPTNNRSYQVTGDRVTVSERAAIEPQSMWDKYSQGVEAKVPSELTLATAQNAIRAGEPRQNVLQMLSVDPEQERIQNERGVTAAKQYGELAFARASRSLQAAERQQSQQQPTRQVQTEKEV</sequence>
<reference evidence="3 4" key="1">
    <citation type="journal article" date="2019" name="Genome Biol. Evol.">
        <title>Day and night: Metabolic profiles and evolutionary relationships of six axenic non-marine cyanobacteria.</title>
        <authorList>
            <person name="Will S.E."/>
            <person name="Henke P."/>
            <person name="Boedeker C."/>
            <person name="Huang S."/>
            <person name="Brinkmann H."/>
            <person name="Rohde M."/>
            <person name="Jarek M."/>
            <person name="Friedl T."/>
            <person name="Seufert S."/>
            <person name="Schumacher M."/>
            <person name="Overmann J."/>
            <person name="Neumann-Schaal M."/>
            <person name="Petersen J."/>
        </authorList>
    </citation>
    <scope>NUCLEOTIDE SEQUENCE [LARGE SCALE GENOMIC DNA]</scope>
    <source>
        <strain evidence="3 4">SAG 39.79</strain>
    </source>
</reference>
<feature type="compositionally biased region" description="Low complexity" evidence="2">
    <location>
        <begin position="23"/>
        <end position="37"/>
    </location>
</feature>
<feature type="compositionally biased region" description="Low complexity" evidence="2">
    <location>
        <begin position="445"/>
        <end position="462"/>
    </location>
</feature>
<feature type="region of interest" description="Disordered" evidence="2">
    <location>
        <begin position="1"/>
        <end position="59"/>
    </location>
</feature>
<dbReference type="Proteomes" id="UP000282574">
    <property type="component" value="Unassembled WGS sequence"/>
</dbReference>
<feature type="compositionally biased region" description="Polar residues" evidence="2">
    <location>
        <begin position="171"/>
        <end position="193"/>
    </location>
</feature>
<feature type="compositionally biased region" description="Basic and acidic residues" evidence="2">
    <location>
        <begin position="38"/>
        <end position="57"/>
    </location>
</feature>
<organism evidence="3 4">
    <name type="scientific">Chroococcidiopsis cubana SAG 39.79</name>
    <dbReference type="NCBI Taxonomy" id="388085"/>
    <lineage>
        <taxon>Bacteria</taxon>
        <taxon>Bacillati</taxon>
        <taxon>Cyanobacteriota</taxon>
        <taxon>Cyanophyceae</taxon>
        <taxon>Chroococcidiopsidales</taxon>
        <taxon>Chroococcidiopsidaceae</taxon>
        <taxon>Chroococcidiopsis</taxon>
    </lineage>
</organism>
<comment type="caution">
    <text evidence="3">The sequence shown here is derived from an EMBL/GenBank/DDBJ whole genome shotgun (WGS) entry which is preliminary data.</text>
</comment>
<name>A0AB37URK5_9CYAN</name>